<dbReference type="AlphaFoldDB" id="A0A0E0FB95"/>
<evidence type="ECO:0008006" key="4">
    <source>
        <dbReference type="Google" id="ProtNLM"/>
    </source>
</evidence>
<feature type="region of interest" description="Disordered" evidence="1">
    <location>
        <begin position="83"/>
        <end position="128"/>
    </location>
</feature>
<name>A0A0E0FB95_9ORYZ</name>
<keyword evidence="3" id="KW-1185">Reference proteome</keyword>
<dbReference type="HOGENOM" id="CLU_1963092_0_0_1"/>
<feature type="compositionally biased region" description="Basic and acidic residues" evidence="1">
    <location>
        <begin position="92"/>
        <end position="108"/>
    </location>
</feature>
<dbReference type="Gramene" id="OMERI12G06040.1">
    <property type="protein sequence ID" value="OMERI12G06040.1"/>
    <property type="gene ID" value="OMERI12G06040"/>
</dbReference>
<evidence type="ECO:0000313" key="3">
    <source>
        <dbReference type="Proteomes" id="UP000008021"/>
    </source>
</evidence>
<evidence type="ECO:0000313" key="2">
    <source>
        <dbReference type="EnsemblPlants" id="OMERI12G06040.1"/>
    </source>
</evidence>
<dbReference type="Proteomes" id="UP000008021">
    <property type="component" value="Chromosome 12"/>
</dbReference>
<sequence length="128" mass="13994">MTPSTSRMIVILRVNGRSLSRAWELGEKIQNNCRCLACHKRVNSWSVSNLKNHIQGLRQEKDGKQCPAFNNYILDRLKELLALDNKAKKKPPKDQERPRRPPHGRRDGGGGGGDGAAPAAAAALSAAS</sequence>
<reference evidence="2" key="2">
    <citation type="submission" date="2018-05" db="EMBL/GenBank/DDBJ databases">
        <title>OmerRS3 (Oryza meridionalis Reference Sequence Version 3).</title>
        <authorList>
            <person name="Zhang J."/>
            <person name="Kudrna D."/>
            <person name="Lee S."/>
            <person name="Talag J."/>
            <person name="Welchert J."/>
            <person name="Wing R.A."/>
        </authorList>
    </citation>
    <scope>NUCLEOTIDE SEQUENCE [LARGE SCALE GENOMIC DNA]</scope>
    <source>
        <strain evidence="2">cv. OR44</strain>
    </source>
</reference>
<reference evidence="2" key="1">
    <citation type="submission" date="2015-04" db="UniProtKB">
        <authorList>
            <consortium name="EnsemblPlants"/>
        </authorList>
    </citation>
    <scope>IDENTIFICATION</scope>
</reference>
<feature type="compositionally biased region" description="Low complexity" evidence="1">
    <location>
        <begin position="116"/>
        <end position="128"/>
    </location>
</feature>
<proteinExistence type="predicted"/>
<dbReference type="eggNOG" id="ENOG502R54D">
    <property type="taxonomic scope" value="Eukaryota"/>
</dbReference>
<dbReference type="EnsemblPlants" id="OMERI12G06040.1">
    <property type="protein sequence ID" value="OMERI12G06040.1"/>
    <property type="gene ID" value="OMERI12G06040"/>
</dbReference>
<evidence type="ECO:0000256" key="1">
    <source>
        <dbReference type="SAM" id="MobiDB-lite"/>
    </source>
</evidence>
<accession>A0A0E0FB95</accession>
<protein>
    <recommendedName>
        <fullName evidence="4">BED-type domain-containing protein</fullName>
    </recommendedName>
</protein>
<organism evidence="2">
    <name type="scientific">Oryza meridionalis</name>
    <dbReference type="NCBI Taxonomy" id="40149"/>
    <lineage>
        <taxon>Eukaryota</taxon>
        <taxon>Viridiplantae</taxon>
        <taxon>Streptophyta</taxon>
        <taxon>Embryophyta</taxon>
        <taxon>Tracheophyta</taxon>
        <taxon>Spermatophyta</taxon>
        <taxon>Magnoliopsida</taxon>
        <taxon>Liliopsida</taxon>
        <taxon>Poales</taxon>
        <taxon>Poaceae</taxon>
        <taxon>BOP clade</taxon>
        <taxon>Oryzoideae</taxon>
        <taxon>Oryzeae</taxon>
        <taxon>Oryzinae</taxon>
        <taxon>Oryza</taxon>
    </lineage>
</organism>